<organism evidence="1 2">
    <name type="scientific">Diploptera punctata</name>
    <name type="common">Pacific beetle cockroach</name>
    <dbReference type="NCBI Taxonomy" id="6984"/>
    <lineage>
        <taxon>Eukaryota</taxon>
        <taxon>Metazoa</taxon>
        <taxon>Ecdysozoa</taxon>
        <taxon>Arthropoda</taxon>
        <taxon>Hexapoda</taxon>
        <taxon>Insecta</taxon>
        <taxon>Pterygota</taxon>
        <taxon>Neoptera</taxon>
        <taxon>Polyneoptera</taxon>
        <taxon>Dictyoptera</taxon>
        <taxon>Blattodea</taxon>
        <taxon>Blaberoidea</taxon>
        <taxon>Blaberidae</taxon>
        <taxon>Diplopterinae</taxon>
        <taxon>Diploptera</taxon>
    </lineage>
</organism>
<sequence length="77" mass="8474">MDSVLEELVSEDEDGIAAVGKVEYQFDATSNVNSDDAINTNRKVIYGKNGSKWLTKPFQATKSSTRQENKVIQLPGP</sequence>
<gene>
    <name evidence="1" type="ORF">L9F63_024232</name>
</gene>
<evidence type="ECO:0000313" key="2">
    <source>
        <dbReference type="Proteomes" id="UP001233999"/>
    </source>
</evidence>
<name>A0AAD7ZHM1_DIPPU</name>
<evidence type="ECO:0000313" key="1">
    <source>
        <dbReference type="EMBL" id="KAJ9580591.1"/>
    </source>
</evidence>
<dbReference type="EMBL" id="JASPKZ010008259">
    <property type="protein sequence ID" value="KAJ9580591.1"/>
    <property type="molecule type" value="Genomic_DNA"/>
</dbReference>
<comment type="caution">
    <text evidence="1">The sequence shown here is derived from an EMBL/GenBank/DDBJ whole genome shotgun (WGS) entry which is preliminary data.</text>
</comment>
<accession>A0AAD7ZHM1</accession>
<proteinExistence type="predicted"/>
<dbReference type="AlphaFoldDB" id="A0AAD7ZHM1"/>
<reference evidence="1" key="1">
    <citation type="journal article" date="2023" name="IScience">
        <title>Live-bearing cockroach genome reveals convergent evolutionary mechanisms linked to viviparity in insects and beyond.</title>
        <authorList>
            <person name="Fouks B."/>
            <person name="Harrison M.C."/>
            <person name="Mikhailova A.A."/>
            <person name="Marchal E."/>
            <person name="English S."/>
            <person name="Carruthers M."/>
            <person name="Jennings E.C."/>
            <person name="Chiamaka E.L."/>
            <person name="Frigard R.A."/>
            <person name="Pippel M."/>
            <person name="Attardo G.M."/>
            <person name="Benoit J.B."/>
            <person name="Bornberg-Bauer E."/>
            <person name="Tobe S.S."/>
        </authorList>
    </citation>
    <scope>NUCLEOTIDE SEQUENCE</scope>
    <source>
        <strain evidence="1">Stay&amp;Tobe</strain>
    </source>
</reference>
<keyword evidence="2" id="KW-1185">Reference proteome</keyword>
<protein>
    <submittedName>
        <fullName evidence="1">Uncharacterized protein</fullName>
    </submittedName>
</protein>
<reference evidence="1" key="2">
    <citation type="submission" date="2023-05" db="EMBL/GenBank/DDBJ databases">
        <authorList>
            <person name="Fouks B."/>
        </authorList>
    </citation>
    <scope>NUCLEOTIDE SEQUENCE</scope>
    <source>
        <strain evidence="1">Stay&amp;Tobe</strain>
        <tissue evidence="1">Testes</tissue>
    </source>
</reference>
<dbReference type="Proteomes" id="UP001233999">
    <property type="component" value="Unassembled WGS sequence"/>
</dbReference>